<dbReference type="PANTHER" id="PTHR43793">
    <property type="entry name" value="FAD SYNTHASE"/>
    <property type="match status" value="1"/>
</dbReference>
<dbReference type="GO" id="GO:0046872">
    <property type="term" value="F:metal ion binding"/>
    <property type="evidence" value="ECO:0007669"/>
    <property type="project" value="InterPro"/>
</dbReference>
<protein>
    <submittedName>
        <fullName evidence="5">Glycerol-3-phosphate cytidylyltransferase</fullName>
        <ecNumber evidence="5">2.7.7.39</ecNumber>
    </submittedName>
</protein>
<dbReference type="NCBIfam" id="TIGR01518">
    <property type="entry name" value="g3p_cytidyltrns"/>
    <property type="match status" value="1"/>
</dbReference>
<dbReference type="Pfam" id="PF09314">
    <property type="entry name" value="DUF1972"/>
    <property type="match status" value="1"/>
</dbReference>
<comment type="caution">
    <text evidence="5">The sequence shown here is derived from an EMBL/GenBank/DDBJ whole genome shotgun (WGS) entry which is preliminary data.</text>
</comment>
<dbReference type="GO" id="GO:0019350">
    <property type="term" value="P:teichoic acid biosynthetic process"/>
    <property type="evidence" value="ECO:0007669"/>
    <property type="project" value="InterPro"/>
</dbReference>
<dbReference type="GO" id="GO:0047348">
    <property type="term" value="F:glycerol-3-phosphate cytidylyltransferase activity"/>
    <property type="evidence" value="ECO:0007669"/>
    <property type="project" value="UniProtKB-EC"/>
</dbReference>
<feature type="domain" description="Cytidyltransferase-like" evidence="3">
    <location>
        <begin position="412"/>
        <end position="533"/>
    </location>
</feature>
<evidence type="ECO:0000256" key="1">
    <source>
        <dbReference type="ARBA" id="ARBA00022679"/>
    </source>
</evidence>
<dbReference type="Gene3D" id="3.40.50.620">
    <property type="entry name" value="HUPs"/>
    <property type="match status" value="1"/>
</dbReference>
<gene>
    <name evidence="5" type="primary">tagD</name>
    <name evidence="5" type="ORF">GGH11_09075</name>
</gene>
<accession>A0A6I4RSF8</accession>
<dbReference type="SUPFAM" id="SSF53756">
    <property type="entry name" value="UDP-Glycosyltransferase/glycogen phosphorylase"/>
    <property type="match status" value="1"/>
</dbReference>
<dbReference type="Pfam" id="PF01467">
    <property type="entry name" value="CTP_transf_like"/>
    <property type="match status" value="1"/>
</dbReference>
<dbReference type="InterPro" id="IPR006409">
    <property type="entry name" value="G3P_cytidylTrfase"/>
</dbReference>
<dbReference type="EC" id="2.7.7.39" evidence="5"/>
<dbReference type="SUPFAM" id="SSF52374">
    <property type="entry name" value="Nucleotidylyl transferase"/>
    <property type="match status" value="1"/>
</dbReference>
<dbReference type="PANTHER" id="PTHR43793:SF1">
    <property type="entry name" value="FAD SYNTHASE"/>
    <property type="match status" value="1"/>
</dbReference>
<dbReference type="InterPro" id="IPR014729">
    <property type="entry name" value="Rossmann-like_a/b/a_fold"/>
</dbReference>
<evidence type="ECO:0000259" key="4">
    <source>
        <dbReference type="Pfam" id="PF09314"/>
    </source>
</evidence>
<name>A0A6I4RSF8_9STRE</name>
<evidence type="ECO:0000259" key="3">
    <source>
        <dbReference type="Pfam" id="PF01467"/>
    </source>
</evidence>
<organism evidence="5 6">
    <name type="scientific">Streptococcus zhangguiae</name>
    <dbReference type="NCBI Taxonomy" id="2664091"/>
    <lineage>
        <taxon>Bacteria</taxon>
        <taxon>Bacillati</taxon>
        <taxon>Bacillota</taxon>
        <taxon>Bacilli</taxon>
        <taxon>Lactobacillales</taxon>
        <taxon>Streptococcaceae</taxon>
        <taxon>Streptococcus</taxon>
    </lineage>
</organism>
<keyword evidence="2 5" id="KW-0548">Nucleotidyltransferase</keyword>
<dbReference type="Proteomes" id="UP000435423">
    <property type="component" value="Unassembled WGS sequence"/>
</dbReference>
<feature type="domain" description="DUF1972" evidence="4">
    <location>
        <begin position="13"/>
        <end position="203"/>
    </location>
</feature>
<dbReference type="Gene3D" id="3.40.50.2000">
    <property type="entry name" value="Glycogen Phosphorylase B"/>
    <property type="match status" value="2"/>
</dbReference>
<evidence type="ECO:0000313" key="6">
    <source>
        <dbReference type="Proteomes" id="UP000435423"/>
    </source>
</evidence>
<keyword evidence="1 5" id="KW-0808">Transferase</keyword>
<evidence type="ECO:0000256" key="2">
    <source>
        <dbReference type="ARBA" id="ARBA00022695"/>
    </source>
</evidence>
<dbReference type="InterPro" id="IPR004821">
    <property type="entry name" value="Cyt_trans-like"/>
</dbReference>
<sequence length="537" mass="62687">MERSKIPSTNMKQSVYIIGSKGIPAKYGGFETFVEKLTEYQKTSDIRYYVACMRENSLKSNVFEDIFEHNGATCFSIDVPNIGPARAIVYDLLALKKAIAMSKVNQDKQPIFYILACRIGPFIHHFKKQIHQMGGQLFVNPDGHEWLREKWSRPVRRYWKISESLMVKHADLLICDSQNIERYIQQNYAQYSPQTVYIAYGTELETSKLSSSDDKVRRWFSEKGTAENEYYLVVGRFVPENNYESMLREFMKSNSSKDLVLITNVEKNAFYEKLKAETGFDKDSRVKFVGTVYDQELLKYIREHAFGYFHGHEVGGTNPSLLEALSSTKLNILLDVGFNREVGAEGAIYWEKDNLHQVIDESEKLSEVEIQKMDYLSTEQVKRRFTWDFIVDEYEKLLLNNGSKESKMKRVITYGTFDLLHYGHINLLKRAKALGDYLIVVISSDEFNWIEKQKKCYFNYEQRKALVEAIRYVDLVIPETSWEQKKSDVHEYHIDTFVMGDDWKGKFDFLKEEGVEVVYLSRTPEISTTQIKEDLNK</sequence>
<reference evidence="5 6" key="1">
    <citation type="submission" date="2019-10" db="EMBL/GenBank/DDBJ databases">
        <title>Streptococcis sp, isolated from the respiratory tract of Marmot.</title>
        <authorList>
            <person name="Zhang G."/>
        </authorList>
    </citation>
    <scope>NUCLEOTIDE SEQUENCE [LARGE SCALE GENOMIC DNA]</scope>
    <source>
        <strain evidence="6">zg-70</strain>
    </source>
</reference>
<dbReference type="NCBIfam" id="NF046071">
    <property type="entry name" value="B1-4RhmsylTfaseCps2T"/>
    <property type="match status" value="1"/>
</dbReference>
<dbReference type="GO" id="GO:0005737">
    <property type="term" value="C:cytoplasm"/>
    <property type="evidence" value="ECO:0007669"/>
    <property type="project" value="InterPro"/>
</dbReference>
<dbReference type="InterPro" id="IPR015393">
    <property type="entry name" value="DUF1972"/>
</dbReference>
<dbReference type="NCBIfam" id="TIGR00125">
    <property type="entry name" value="cyt_tran_rel"/>
    <property type="match status" value="1"/>
</dbReference>
<dbReference type="InterPro" id="IPR050385">
    <property type="entry name" value="Archaeal_FAD_synthase"/>
</dbReference>
<dbReference type="AlphaFoldDB" id="A0A6I4RSF8"/>
<dbReference type="EMBL" id="WUBJ01000013">
    <property type="protein sequence ID" value="MWV57125.1"/>
    <property type="molecule type" value="Genomic_DNA"/>
</dbReference>
<evidence type="ECO:0000313" key="5">
    <source>
        <dbReference type="EMBL" id="MWV57125.1"/>
    </source>
</evidence>
<proteinExistence type="predicted"/>
<dbReference type="CDD" id="cd04955">
    <property type="entry name" value="GT4-like"/>
    <property type="match status" value="1"/>
</dbReference>